<name>A0ACA9KB57_9GLOM</name>
<evidence type="ECO:0000313" key="2">
    <source>
        <dbReference type="Proteomes" id="UP000789860"/>
    </source>
</evidence>
<sequence length="199" mass="22975">MDTDVITQFINKPEHRDILAIIKGFRNGAVYGAKVRLPHALVMTFLFRPGSLKDKLTFIFDATKQHSKNLAFFVTIYKTLMYLQKKINGGKEQNGHSFIAGLIGGYIIFGENNNINQQIVLYVFARIMIGLAKLPVKRNTISEPKHTFSIFAAVVWGVVMWLFRHDREVLQPSLQASMQYLYLDSDHWSTLRNFLWHNK</sequence>
<keyword evidence="2" id="KW-1185">Reference proteome</keyword>
<accession>A0ACA9KB57</accession>
<comment type="caution">
    <text evidence="1">The sequence shown here is derived from an EMBL/GenBank/DDBJ whole genome shotgun (WGS) entry which is preliminary data.</text>
</comment>
<evidence type="ECO:0000313" key="1">
    <source>
        <dbReference type="EMBL" id="CAG8463626.1"/>
    </source>
</evidence>
<dbReference type="EMBL" id="CAJVPM010001284">
    <property type="protein sequence ID" value="CAG8463626.1"/>
    <property type="molecule type" value="Genomic_DNA"/>
</dbReference>
<organism evidence="1 2">
    <name type="scientific">Scutellospora calospora</name>
    <dbReference type="NCBI Taxonomy" id="85575"/>
    <lineage>
        <taxon>Eukaryota</taxon>
        <taxon>Fungi</taxon>
        <taxon>Fungi incertae sedis</taxon>
        <taxon>Mucoromycota</taxon>
        <taxon>Glomeromycotina</taxon>
        <taxon>Glomeromycetes</taxon>
        <taxon>Diversisporales</taxon>
        <taxon>Gigasporaceae</taxon>
        <taxon>Scutellospora</taxon>
    </lineage>
</organism>
<proteinExistence type="predicted"/>
<protein>
    <submittedName>
        <fullName evidence="1">11645_t:CDS:1</fullName>
    </submittedName>
</protein>
<reference evidence="1" key="1">
    <citation type="submission" date="2021-06" db="EMBL/GenBank/DDBJ databases">
        <authorList>
            <person name="Kallberg Y."/>
            <person name="Tangrot J."/>
            <person name="Rosling A."/>
        </authorList>
    </citation>
    <scope>NUCLEOTIDE SEQUENCE</scope>
    <source>
        <strain evidence="1">AU212A</strain>
    </source>
</reference>
<dbReference type="Proteomes" id="UP000789860">
    <property type="component" value="Unassembled WGS sequence"/>
</dbReference>
<gene>
    <name evidence="1" type="ORF">SCALOS_LOCUS1720</name>
</gene>